<dbReference type="AlphaFoldDB" id="A0A2A3MM98"/>
<dbReference type="RefSeq" id="WP_096003002.1">
    <property type="nucleotide sequence ID" value="NZ_NTMR01000002.1"/>
</dbReference>
<name>A0A2A3MM98_9PSED</name>
<dbReference type="EMBL" id="NTMR01000002">
    <property type="protein sequence ID" value="PBK05928.1"/>
    <property type="molecule type" value="Genomic_DNA"/>
</dbReference>
<organism evidence="1 2">
    <name type="scientific">Pseudomonas abyssi</name>
    <dbReference type="NCBI Taxonomy" id="170540"/>
    <lineage>
        <taxon>Bacteria</taxon>
        <taxon>Pseudomonadati</taxon>
        <taxon>Pseudomonadota</taxon>
        <taxon>Gammaproteobacteria</taxon>
        <taxon>Pseudomonadales</taxon>
        <taxon>Pseudomonadaceae</taxon>
        <taxon>Pseudomonas</taxon>
    </lineage>
</organism>
<accession>A0A2A3MM98</accession>
<keyword evidence="2" id="KW-1185">Reference proteome</keyword>
<dbReference type="Pfam" id="PF15943">
    <property type="entry name" value="YdaS_toxin"/>
    <property type="match status" value="1"/>
</dbReference>
<evidence type="ECO:0000313" key="2">
    <source>
        <dbReference type="Proteomes" id="UP000242313"/>
    </source>
</evidence>
<evidence type="ECO:0000313" key="1">
    <source>
        <dbReference type="EMBL" id="PBK05928.1"/>
    </source>
</evidence>
<sequence>MKKTPLEEAIYAVGSARALAERIGVTSMAITQWKRRGVPAHRVHSIVAACSGAVSAQDLRPDIFRAAMTT</sequence>
<protein>
    <recommendedName>
        <fullName evidence="3">Chaperone</fullName>
    </recommendedName>
</protein>
<dbReference type="Gene3D" id="1.10.260.40">
    <property type="entry name" value="lambda repressor-like DNA-binding domains"/>
    <property type="match status" value="1"/>
</dbReference>
<evidence type="ECO:0008006" key="3">
    <source>
        <dbReference type="Google" id="ProtNLM"/>
    </source>
</evidence>
<dbReference type="Proteomes" id="UP000242313">
    <property type="component" value="Unassembled WGS sequence"/>
</dbReference>
<dbReference type="GO" id="GO:0003677">
    <property type="term" value="F:DNA binding"/>
    <property type="evidence" value="ECO:0007669"/>
    <property type="project" value="InterPro"/>
</dbReference>
<comment type="caution">
    <text evidence="1">The sequence shown here is derived from an EMBL/GenBank/DDBJ whole genome shotgun (WGS) entry which is preliminary data.</text>
</comment>
<proteinExistence type="predicted"/>
<reference evidence="1 2" key="1">
    <citation type="submission" date="2017-09" db="EMBL/GenBank/DDBJ databases">
        <title>Pseudomonas abyssi sp. nov. isolated from Abyssopelagic Water.</title>
        <authorList>
            <person name="Wei Y."/>
        </authorList>
    </citation>
    <scope>NUCLEOTIDE SEQUENCE [LARGE SCALE GENOMIC DNA]</scope>
    <source>
        <strain evidence="1 2">MT5</strain>
    </source>
</reference>
<dbReference type="InterPro" id="IPR010982">
    <property type="entry name" value="Lambda_DNA-bd_dom_sf"/>
</dbReference>
<dbReference type="SUPFAM" id="SSF47413">
    <property type="entry name" value="lambda repressor-like DNA-binding domains"/>
    <property type="match status" value="1"/>
</dbReference>
<dbReference type="InterPro" id="IPR031856">
    <property type="entry name" value="YdaS_toxin-like"/>
</dbReference>
<gene>
    <name evidence="1" type="ORF">CNQ84_00685</name>
</gene>